<dbReference type="SMART" id="SM00354">
    <property type="entry name" value="HTH_LACI"/>
    <property type="match status" value="1"/>
</dbReference>
<organism evidence="5 6">
    <name type="scientific">Humibacter ginsenosidimutans</name>
    <dbReference type="NCBI Taxonomy" id="2599293"/>
    <lineage>
        <taxon>Bacteria</taxon>
        <taxon>Bacillati</taxon>
        <taxon>Actinomycetota</taxon>
        <taxon>Actinomycetes</taxon>
        <taxon>Micrococcales</taxon>
        <taxon>Microbacteriaceae</taxon>
        <taxon>Humibacter</taxon>
    </lineage>
</organism>
<dbReference type="CDD" id="cd06267">
    <property type="entry name" value="PBP1_LacI_sugar_binding-like"/>
    <property type="match status" value="1"/>
</dbReference>
<dbReference type="EMBL" id="CP042305">
    <property type="protein sequence ID" value="QDZ16043.1"/>
    <property type="molecule type" value="Genomic_DNA"/>
</dbReference>
<evidence type="ECO:0000313" key="6">
    <source>
        <dbReference type="Proteomes" id="UP000320216"/>
    </source>
</evidence>
<dbReference type="Pfam" id="PF00356">
    <property type="entry name" value="LacI"/>
    <property type="match status" value="1"/>
</dbReference>
<dbReference type="InterPro" id="IPR046335">
    <property type="entry name" value="LacI/GalR-like_sensor"/>
</dbReference>
<feature type="domain" description="HTH lacI-type" evidence="4">
    <location>
        <begin position="5"/>
        <end position="59"/>
    </location>
</feature>
<evidence type="ECO:0000313" key="5">
    <source>
        <dbReference type="EMBL" id="QDZ16043.1"/>
    </source>
</evidence>
<gene>
    <name evidence="5" type="ORF">FPZ11_15830</name>
</gene>
<keyword evidence="3" id="KW-0804">Transcription</keyword>
<protein>
    <submittedName>
        <fullName evidence="5">LacI family transcriptional regulator</fullName>
    </submittedName>
</protein>
<reference evidence="5 6" key="1">
    <citation type="submission" date="2019-07" db="EMBL/GenBank/DDBJ databases">
        <title>Full genome sequence of Humibacter sp. WJ7-1.</title>
        <authorList>
            <person name="Im W.-T."/>
        </authorList>
    </citation>
    <scope>NUCLEOTIDE SEQUENCE [LARGE SCALE GENOMIC DNA]</scope>
    <source>
        <strain evidence="5 6">WJ7-1</strain>
    </source>
</reference>
<dbReference type="CDD" id="cd01392">
    <property type="entry name" value="HTH_LacI"/>
    <property type="match status" value="1"/>
</dbReference>
<sequence length="340" mass="36271">MPRRVTIVDVARRAGVSISSVSSALNDRPGVSEETRKRIVATANELGFVPSLRGRSLSGRRAFAVGLVVHRDPDVLELDPFFGGFIGGIEECIDARAYALVLQISASSDGALDRYRRLAADRRVDGVFLNELEVDDPRVGLVEELGLPAVGVNAEAGFPLPAVRQSHDEGIRALVAHLVELGHRRIAYVRGRSEFIHSVRREAAWRDAVTSTGLVPGPVVSGDFTYAGGLSAASALMGLHDRPTAVCCANDLSAMGFIAQAQHMGFDVPGDISVAGFDGIQLGTYVRPSMTTVQTSPRRIGFEAAKMLLSVIDGETEPDVRIPPAELLVRESTGPAPAEI</sequence>
<dbReference type="PANTHER" id="PTHR30146:SF155">
    <property type="entry name" value="ALANINE RACEMASE"/>
    <property type="match status" value="1"/>
</dbReference>
<evidence type="ECO:0000256" key="3">
    <source>
        <dbReference type="ARBA" id="ARBA00023163"/>
    </source>
</evidence>
<dbReference type="PANTHER" id="PTHR30146">
    <property type="entry name" value="LACI-RELATED TRANSCRIPTIONAL REPRESSOR"/>
    <property type="match status" value="1"/>
</dbReference>
<dbReference type="Pfam" id="PF13377">
    <property type="entry name" value="Peripla_BP_3"/>
    <property type="match status" value="1"/>
</dbReference>
<evidence type="ECO:0000256" key="1">
    <source>
        <dbReference type="ARBA" id="ARBA00023015"/>
    </source>
</evidence>
<dbReference type="InterPro" id="IPR028082">
    <property type="entry name" value="Peripla_BP_I"/>
</dbReference>
<keyword evidence="6" id="KW-1185">Reference proteome</keyword>
<proteinExistence type="predicted"/>
<evidence type="ECO:0000256" key="2">
    <source>
        <dbReference type="ARBA" id="ARBA00023125"/>
    </source>
</evidence>
<dbReference type="InterPro" id="IPR000843">
    <property type="entry name" value="HTH_LacI"/>
</dbReference>
<accession>A0A5B8M6M9</accession>
<dbReference type="PROSITE" id="PS00356">
    <property type="entry name" value="HTH_LACI_1"/>
    <property type="match status" value="1"/>
</dbReference>
<dbReference type="AlphaFoldDB" id="A0A5B8M6M9"/>
<dbReference type="GO" id="GO:0003700">
    <property type="term" value="F:DNA-binding transcription factor activity"/>
    <property type="evidence" value="ECO:0007669"/>
    <property type="project" value="TreeGrafter"/>
</dbReference>
<dbReference type="SUPFAM" id="SSF53822">
    <property type="entry name" value="Periplasmic binding protein-like I"/>
    <property type="match status" value="1"/>
</dbReference>
<dbReference type="OrthoDB" id="1938857at2"/>
<name>A0A5B8M6M9_9MICO</name>
<keyword evidence="2" id="KW-0238">DNA-binding</keyword>
<dbReference type="KEGG" id="huw:FPZ11_15830"/>
<dbReference type="Gene3D" id="1.10.260.40">
    <property type="entry name" value="lambda repressor-like DNA-binding domains"/>
    <property type="match status" value="1"/>
</dbReference>
<evidence type="ECO:0000259" key="4">
    <source>
        <dbReference type="PROSITE" id="PS50932"/>
    </source>
</evidence>
<dbReference type="Proteomes" id="UP000320216">
    <property type="component" value="Chromosome"/>
</dbReference>
<dbReference type="GO" id="GO:0000976">
    <property type="term" value="F:transcription cis-regulatory region binding"/>
    <property type="evidence" value="ECO:0007669"/>
    <property type="project" value="TreeGrafter"/>
</dbReference>
<dbReference type="SUPFAM" id="SSF47413">
    <property type="entry name" value="lambda repressor-like DNA-binding domains"/>
    <property type="match status" value="1"/>
</dbReference>
<dbReference type="Gene3D" id="3.40.50.2300">
    <property type="match status" value="2"/>
</dbReference>
<keyword evidence="1" id="KW-0805">Transcription regulation</keyword>
<dbReference type="PROSITE" id="PS50932">
    <property type="entry name" value="HTH_LACI_2"/>
    <property type="match status" value="1"/>
</dbReference>
<dbReference type="InterPro" id="IPR010982">
    <property type="entry name" value="Lambda_DNA-bd_dom_sf"/>
</dbReference>